<dbReference type="PANTHER" id="PTHR46401">
    <property type="entry name" value="GLYCOSYLTRANSFERASE WBBK-RELATED"/>
    <property type="match status" value="1"/>
</dbReference>
<dbReference type="Gene3D" id="3.40.50.2000">
    <property type="entry name" value="Glycogen Phosphorylase B"/>
    <property type="match status" value="1"/>
</dbReference>
<evidence type="ECO:0000313" key="3">
    <source>
        <dbReference type="EMBL" id="GGX69860.1"/>
    </source>
</evidence>
<keyword evidence="1 3" id="KW-0808">Transferase</keyword>
<dbReference type="AlphaFoldDB" id="A0A918KN26"/>
<dbReference type="Proteomes" id="UP000600865">
    <property type="component" value="Unassembled WGS sequence"/>
</dbReference>
<sequence>MKTIAIVTAFPPSAGSLNEYGLHLVNAFAARPDVRKIIVIADKYKGETPELDLGPKVEVRRVWRFNDPLAGIHILRALKSSQAEGALYNLQTASFGDIEIPAALGLLTPTISQKFGLPSGVIMHNLVEAVDLSKTNLAKSPLRQKLVGAASYFVTKTMLMSGFMTVTLDSFWDILKRKYKAKNAFMVPHGSFPMASDIQVTKLLDRKRTIVTMGKFGTYKRLERTIAAIQNLNSSLSASQKIKLVIGGSDHPATPGYLKSLATEHQADANIVFHGYVAEEDVASFFTQAKLAIFDYDSTTGSSGVLHQAAIYGTPAAYPMMGDFIDVTEREGLKGFNFTPLDQKALEESISECFEAPELGQNFADNNLDISKGVTMDTVASIQLQLLRKTKTGNFNVLRRAKNSALHLQEISRPG</sequence>
<accession>A0A918KN26</accession>
<proteinExistence type="predicted"/>
<dbReference type="PANTHER" id="PTHR46401:SF2">
    <property type="entry name" value="GLYCOSYLTRANSFERASE WBBK-RELATED"/>
    <property type="match status" value="1"/>
</dbReference>
<dbReference type="SUPFAM" id="SSF53756">
    <property type="entry name" value="UDP-Glycosyltransferase/glycogen phosphorylase"/>
    <property type="match status" value="1"/>
</dbReference>
<keyword evidence="4" id="KW-1185">Reference proteome</keyword>
<comment type="caution">
    <text evidence="3">The sequence shown here is derived from an EMBL/GenBank/DDBJ whole genome shotgun (WGS) entry which is preliminary data.</text>
</comment>
<name>A0A918KN26_9PROT</name>
<dbReference type="InterPro" id="IPR001296">
    <property type="entry name" value="Glyco_trans_1"/>
</dbReference>
<evidence type="ECO:0000259" key="2">
    <source>
        <dbReference type="Pfam" id="PF00534"/>
    </source>
</evidence>
<gene>
    <name evidence="3" type="ORF">GCM10011309_19860</name>
</gene>
<reference evidence="3 4" key="1">
    <citation type="journal article" date="2014" name="Int. J. Syst. Evol. Microbiol.">
        <title>Complete genome sequence of Corynebacterium casei LMG S-19264T (=DSM 44701T), isolated from a smear-ripened cheese.</title>
        <authorList>
            <consortium name="US DOE Joint Genome Institute (JGI-PGF)"/>
            <person name="Walter F."/>
            <person name="Albersmeier A."/>
            <person name="Kalinowski J."/>
            <person name="Ruckert C."/>
        </authorList>
    </citation>
    <scope>NUCLEOTIDE SEQUENCE [LARGE SCALE GENOMIC DNA]</scope>
    <source>
        <strain evidence="3 4">KCTC 23968</strain>
    </source>
</reference>
<dbReference type="GO" id="GO:0016757">
    <property type="term" value="F:glycosyltransferase activity"/>
    <property type="evidence" value="ECO:0007669"/>
    <property type="project" value="InterPro"/>
</dbReference>
<dbReference type="GO" id="GO:0009103">
    <property type="term" value="P:lipopolysaccharide biosynthetic process"/>
    <property type="evidence" value="ECO:0007669"/>
    <property type="project" value="TreeGrafter"/>
</dbReference>
<dbReference type="Pfam" id="PF00534">
    <property type="entry name" value="Glycos_transf_1"/>
    <property type="match status" value="1"/>
</dbReference>
<evidence type="ECO:0000313" key="4">
    <source>
        <dbReference type="Proteomes" id="UP000600865"/>
    </source>
</evidence>
<organism evidence="3 4">
    <name type="scientific">Litorimonas cladophorae</name>
    <dbReference type="NCBI Taxonomy" id="1220491"/>
    <lineage>
        <taxon>Bacteria</taxon>
        <taxon>Pseudomonadati</taxon>
        <taxon>Pseudomonadota</taxon>
        <taxon>Alphaproteobacteria</taxon>
        <taxon>Maricaulales</taxon>
        <taxon>Robiginitomaculaceae</taxon>
    </lineage>
</organism>
<evidence type="ECO:0000256" key="1">
    <source>
        <dbReference type="ARBA" id="ARBA00022679"/>
    </source>
</evidence>
<feature type="domain" description="Glycosyl transferase family 1" evidence="2">
    <location>
        <begin position="199"/>
        <end position="366"/>
    </location>
</feature>
<dbReference type="RefSeq" id="WP_189585087.1">
    <property type="nucleotide sequence ID" value="NZ_BMYV01000002.1"/>
</dbReference>
<protein>
    <submittedName>
        <fullName evidence="3">Glycosyl transferase family 1</fullName>
    </submittedName>
</protein>
<dbReference type="EMBL" id="BMYV01000002">
    <property type="protein sequence ID" value="GGX69860.1"/>
    <property type="molecule type" value="Genomic_DNA"/>
</dbReference>